<name>A0A7U4DMW7_DESPD</name>
<protein>
    <submittedName>
        <fullName evidence="2">Prophage antirepressor</fullName>
    </submittedName>
</protein>
<evidence type="ECO:0000259" key="1">
    <source>
        <dbReference type="PROSITE" id="PS51750"/>
    </source>
</evidence>
<keyword evidence="3" id="KW-1185">Reference proteome</keyword>
<gene>
    <name evidence="2" type="ordered locus">Despr_0202</name>
</gene>
<dbReference type="RefSeq" id="WP_015722939.1">
    <property type="nucleotide sequence ID" value="NC_014972.1"/>
</dbReference>
<evidence type="ECO:0000313" key="2">
    <source>
        <dbReference type="EMBL" id="ADW16391.1"/>
    </source>
</evidence>
<dbReference type="Proteomes" id="UP000006365">
    <property type="component" value="Chromosome"/>
</dbReference>
<proteinExistence type="predicted"/>
<dbReference type="KEGG" id="dpr:Despr_0202"/>
<accession>A0A7U4DMW7</accession>
<reference evidence="2 3" key="1">
    <citation type="journal article" date="2011" name="Stand. Genomic Sci.">
        <title>Complete genome sequence of Desulfobulbus propionicus type strain (1pr3).</title>
        <authorList>
            <person name="Pagani I."/>
            <person name="Lapidus A."/>
            <person name="Nolan M."/>
            <person name="Lucas S."/>
            <person name="Hammon N."/>
            <person name="Deshpande S."/>
            <person name="Cheng J.F."/>
            <person name="Chertkov O."/>
            <person name="Davenport K."/>
            <person name="Tapia R."/>
            <person name="Han C."/>
            <person name="Goodwin L."/>
            <person name="Pitluck S."/>
            <person name="Liolios K."/>
            <person name="Mavromatis K."/>
            <person name="Ivanova N."/>
            <person name="Mikhailova N."/>
            <person name="Pati A."/>
            <person name="Chen A."/>
            <person name="Palaniappan K."/>
            <person name="Land M."/>
            <person name="Hauser L."/>
            <person name="Chang Y.J."/>
            <person name="Jeffries C.D."/>
            <person name="Detter J.C."/>
            <person name="Brambilla E."/>
            <person name="Kannan K.P."/>
            <person name="Djao O.D."/>
            <person name="Rohde M."/>
            <person name="Pukall R."/>
            <person name="Spring S."/>
            <person name="Goker M."/>
            <person name="Sikorski J."/>
            <person name="Woyke T."/>
            <person name="Bristow J."/>
            <person name="Eisen J.A."/>
            <person name="Markowitz V."/>
            <person name="Hugenholtz P."/>
            <person name="Kyrpides N.C."/>
            <person name="Klenk H.P."/>
        </authorList>
    </citation>
    <scope>NUCLEOTIDE SEQUENCE [LARGE SCALE GENOMIC DNA]</scope>
    <source>
        <strain evidence="3">ATCC 33891 / DSM 2032 / 1pr3</strain>
    </source>
</reference>
<dbReference type="EMBL" id="CP002364">
    <property type="protein sequence ID" value="ADW16391.1"/>
    <property type="molecule type" value="Genomic_DNA"/>
</dbReference>
<dbReference type="PANTHER" id="PTHR36180:SF2">
    <property type="entry name" value="BRO FAMILY PROTEIN"/>
    <property type="match status" value="1"/>
</dbReference>
<dbReference type="PANTHER" id="PTHR36180">
    <property type="entry name" value="DNA-BINDING PROTEIN-RELATED-RELATED"/>
    <property type="match status" value="1"/>
</dbReference>
<dbReference type="InterPro" id="IPR003497">
    <property type="entry name" value="BRO_N_domain"/>
</dbReference>
<evidence type="ECO:0000313" key="3">
    <source>
        <dbReference type="Proteomes" id="UP000006365"/>
    </source>
</evidence>
<organism evidence="2 3">
    <name type="scientific">Desulfobulbus propionicus (strain ATCC 33891 / DSM 2032 / VKM B-1956 / 1pr3)</name>
    <dbReference type="NCBI Taxonomy" id="577650"/>
    <lineage>
        <taxon>Bacteria</taxon>
        <taxon>Pseudomonadati</taxon>
        <taxon>Thermodesulfobacteriota</taxon>
        <taxon>Desulfobulbia</taxon>
        <taxon>Desulfobulbales</taxon>
        <taxon>Desulfobulbaceae</taxon>
        <taxon>Desulfobulbus</taxon>
    </lineage>
</organism>
<feature type="domain" description="Bro-N" evidence="1">
    <location>
        <begin position="1"/>
        <end position="104"/>
    </location>
</feature>
<dbReference type="Pfam" id="PF02498">
    <property type="entry name" value="Bro-N"/>
    <property type="match status" value="1"/>
</dbReference>
<dbReference type="AlphaFoldDB" id="A0A7U4DMW7"/>
<sequence>MPEITPFCFNDSMVRTLTIDNAPWFVAKDVAELLGYANTKDAISRHCKGVVKHYPLRTAGGIQEIRIINEPNLYRLVAHSKLPAAEKFEAWIYEEVLPSIRKTGSYSQDDGGRKTDIFYHRGPVSPGGLDIRYQLDLTKVVLRPTSTSLRVLQRVTGIDLADMIAELEHPASSLADTLVRDFCQQCLAAAPGERVRLSRAVEAINRWLADLVGHGEKKQPRQLGAELRNLGYTLRKIGGVYWIMDVSMDVNR</sequence>
<dbReference type="SMART" id="SM01040">
    <property type="entry name" value="Bro-N"/>
    <property type="match status" value="1"/>
</dbReference>
<dbReference type="PROSITE" id="PS51750">
    <property type="entry name" value="BRO_N"/>
    <property type="match status" value="1"/>
</dbReference>